<evidence type="ECO:0000256" key="6">
    <source>
        <dbReference type="HAMAP-Rule" id="MF_00867"/>
    </source>
</evidence>
<dbReference type="PANTHER" id="PTHR35800:SF1">
    <property type="entry name" value="RNA-BINDING PROTEIN KHPB"/>
    <property type="match status" value="1"/>
</dbReference>
<dbReference type="InterPro" id="IPR032782">
    <property type="entry name" value="KhpB_N"/>
</dbReference>
<evidence type="ECO:0000256" key="3">
    <source>
        <dbReference type="ARBA" id="ARBA00022960"/>
    </source>
</evidence>
<comment type="caution">
    <text evidence="6">Lacks conserved residue(s) required for the propagation of feature annotation.</text>
</comment>
<dbReference type="GO" id="GO:0009252">
    <property type="term" value="P:peptidoglycan biosynthetic process"/>
    <property type="evidence" value="ECO:0007669"/>
    <property type="project" value="UniProtKB-UniRule"/>
</dbReference>
<protein>
    <recommendedName>
        <fullName evidence="6">RNA-binding protein KhpB</fullName>
    </recommendedName>
    <alternativeName>
        <fullName evidence="6">RNA-binding protein EloR</fullName>
    </alternativeName>
</protein>
<reference evidence="8" key="1">
    <citation type="submission" date="2020-07" db="EMBL/GenBank/DDBJ databases">
        <title>Koleobacter methoxysyntrophicus gen. nov., sp. nov., a novel anaerobic bacterium isolated from deep subsurface oil field and proposal of Koleobacterales ord. nov. in the phylum Firmicutes.</title>
        <authorList>
            <person name="Sakamoto S."/>
            <person name="Tamaki H."/>
        </authorList>
    </citation>
    <scope>NUCLEOTIDE SEQUENCE</scope>
    <source>
        <strain evidence="8">NRmbB1</strain>
    </source>
</reference>
<evidence type="ECO:0000313" key="8">
    <source>
        <dbReference type="EMBL" id="QSQ08636.1"/>
    </source>
</evidence>
<organism evidence="8 9">
    <name type="scientific">Koleobacter methoxysyntrophicus</name>
    <dbReference type="NCBI Taxonomy" id="2751313"/>
    <lineage>
        <taxon>Bacteria</taxon>
        <taxon>Bacillati</taxon>
        <taxon>Bacillota</taxon>
        <taxon>Clostridia</taxon>
        <taxon>Koleobacterales</taxon>
        <taxon>Koleobacteraceae</taxon>
        <taxon>Koleobacter</taxon>
    </lineage>
</organism>
<comment type="similarity">
    <text evidence="6">Belongs to the KhpB RNA-binding protein family.</text>
</comment>
<dbReference type="Gene3D" id="3.30.30.80">
    <property type="entry name" value="probable RNA-binding protein from clostridium symbiosum atcc 14940"/>
    <property type="match status" value="1"/>
</dbReference>
<dbReference type="AlphaFoldDB" id="A0A8A0RN54"/>
<comment type="domain">
    <text evidence="6">Has an N-terminal Jag-N domain and 2 RNA-binding domains (KH and R3H).</text>
</comment>
<accession>A0A8A0RN54</accession>
<dbReference type="NCBIfam" id="NF041568">
    <property type="entry name" value="Jag_EloR"/>
    <property type="match status" value="1"/>
</dbReference>
<dbReference type="InterPro" id="IPR036867">
    <property type="entry name" value="R3H_dom_sf"/>
</dbReference>
<dbReference type="EMBL" id="CP059066">
    <property type="protein sequence ID" value="QSQ08636.1"/>
    <property type="molecule type" value="Genomic_DNA"/>
</dbReference>
<dbReference type="SUPFAM" id="SSF82708">
    <property type="entry name" value="R3H domain"/>
    <property type="match status" value="1"/>
</dbReference>
<dbReference type="CDD" id="cd02414">
    <property type="entry name" value="KH-II_Jag"/>
    <property type="match status" value="1"/>
</dbReference>
<evidence type="ECO:0000313" key="9">
    <source>
        <dbReference type="Proteomes" id="UP000662904"/>
    </source>
</evidence>
<dbReference type="GO" id="GO:0008360">
    <property type="term" value="P:regulation of cell shape"/>
    <property type="evidence" value="ECO:0007669"/>
    <property type="project" value="UniProtKB-KW"/>
</dbReference>
<keyword evidence="9" id="KW-1185">Reference proteome</keyword>
<evidence type="ECO:0000256" key="2">
    <source>
        <dbReference type="ARBA" id="ARBA00022884"/>
    </source>
</evidence>
<evidence type="ECO:0000256" key="1">
    <source>
        <dbReference type="ARBA" id="ARBA00022490"/>
    </source>
</evidence>
<dbReference type="InterPro" id="IPR015946">
    <property type="entry name" value="KH_dom-like_a/b"/>
</dbReference>
<dbReference type="RefSeq" id="WP_206708842.1">
    <property type="nucleotide sequence ID" value="NZ_CP059066.1"/>
</dbReference>
<feature type="domain" description="R3H" evidence="7">
    <location>
        <begin position="140"/>
        <end position="205"/>
    </location>
</feature>
<evidence type="ECO:0000256" key="4">
    <source>
        <dbReference type="ARBA" id="ARBA00023186"/>
    </source>
</evidence>
<keyword evidence="3 6" id="KW-0133">Cell shape</keyword>
<dbReference type="InterPro" id="IPR038247">
    <property type="entry name" value="Jag_N_dom_sf"/>
</dbReference>
<dbReference type="Gene3D" id="3.30.1370.50">
    <property type="entry name" value="R3H-like domain"/>
    <property type="match status" value="1"/>
</dbReference>
<dbReference type="InterPro" id="IPR001374">
    <property type="entry name" value="R3H_dom"/>
</dbReference>
<dbReference type="CDD" id="cd02644">
    <property type="entry name" value="R3H_jag"/>
    <property type="match status" value="1"/>
</dbReference>
<dbReference type="InterPro" id="IPR034079">
    <property type="entry name" value="R3H_KhpB"/>
</dbReference>
<dbReference type="Pfam" id="PF01424">
    <property type="entry name" value="R3H"/>
    <property type="match status" value="1"/>
</dbReference>
<comment type="subcellular location">
    <subcellularLocation>
        <location evidence="6">Cytoplasm</location>
    </subcellularLocation>
</comment>
<dbReference type="GO" id="GO:0071555">
    <property type="term" value="P:cell wall organization"/>
    <property type="evidence" value="ECO:0007669"/>
    <property type="project" value="UniProtKB-KW"/>
</dbReference>
<dbReference type="GO" id="GO:0003723">
    <property type="term" value="F:RNA binding"/>
    <property type="evidence" value="ECO:0007669"/>
    <property type="project" value="UniProtKB-UniRule"/>
</dbReference>
<dbReference type="PROSITE" id="PS51061">
    <property type="entry name" value="R3H"/>
    <property type="match status" value="1"/>
</dbReference>
<gene>
    <name evidence="6" type="primary">khpB</name>
    <name evidence="6" type="synonym">eloR</name>
    <name evidence="8" type="ORF">H0A61_00974</name>
</gene>
<dbReference type="PANTHER" id="PTHR35800">
    <property type="entry name" value="PROTEIN JAG"/>
    <property type="match status" value="1"/>
</dbReference>
<dbReference type="SMART" id="SM01245">
    <property type="entry name" value="Jag_N"/>
    <property type="match status" value="1"/>
</dbReference>
<keyword evidence="5 6" id="KW-0961">Cell wall biogenesis/degradation</keyword>
<evidence type="ECO:0000259" key="7">
    <source>
        <dbReference type="PROSITE" id="PS51061"/>
    </source>
</evidence>
<comment type="subunit">
    <text evidence="6">Forms a complex with KhpA.</text>
</comment>
<dbReference type="HAMAP" id="MF_00867">
    <property type="entry name" value="KhpB"/>
    <property type="match status" value="1"/>
</dbReference>
<proteinExistence type="inferred from homology"/>
<dbReference type="KEGG" id="kme:H0A61_00974"/>
<dbReference type="Pfam" id="PF14804">
    <property type="entry name" value="Jag_N"/>
    <property type="match status" value="1"/>
</dbReference>
<dbReference type="SMART" id="SM00393">
    <property type="entry name" value="R3H"/>
    <property type="match status" value="1"/>
</dbReference>
<dbReference type="InterPro" id="IPR039247">
    <property type="entry name" value="KhpB"/>
</dbReference>
<evidence type="ECO:0000256" key="5">
    <source>
        <dbReference type="ARBA" id="ARBA00023316"/>
    </source>
</evidence>
<keyword evidence="4 6" id="KW-0143">Chaperone</keyword>
<dbReference type="Gene3D" id="3.30.300.20">
    <property type="match status" value="1"/>
</dbReference>
<dbReference type="InterPro" id="IPR038008">
    <property type="entry name" value="Jag_KH"/>
</dbReference>
<sequence>MKVIKKTGKTVNDAVEQALKELGVSRDEVEVEVLEDGTKGIFGILSKNATVLVKLKPNPVDFAFRFISRIIAAMKINVNIDIQQEEDDLIYINLQGPNLGILIGKRGQTLDALQYIVGLAVNKHTDKFIRVIIDGEGYRKRREKTLVQLADRMAKKVKETGKKIIMEPMPPHERRIIHTALQRDPKIFTHSEGEEPYRRIIIDLK</sequence>
<name>A0A8A0RN54_9FIRM</name>
<keyword evidence="2 6" id="KW-0694">RNA-binding</keyword>
<comment type="function">
    <text evidence="6">A probable RNA chaperone. Forms a complex with KhpA which binds to cellular RNA and controls its expression. Plays a role in peptidoglycan (PG) homeostasis and cell length regulation.</text>
</comment>
<keyword evidence="1 6" id="KW-0963">Cytoplasm</keyword>
<dbReference type="GO" id="GO:0005737">
    <property type="term" value="C:cytoplasm"/>
    <property type="evidence" value="ECO:0007669"/>
    <property type="project" value="UniProtKB-SubCell"/>
</dbReference>
<dbReference type="Pfam" id="PF13083">
    <property type="entry name" value="KH_KhpA-B"/>
    <property type="match status" value="1"/>
</dbReference>
<dbReference type="Proteomes" id="UP000662904">
    <property type="component" value="Chromosome"/>
</dbReference>